<dbReference type="GO" id="GO:0004842">
    <property type="term" value="F:ubiquitin-protein transferase activity"/>
    <property type="evidence" value="ECO:0007669"/>
    <property type="project" value="InterPro"/>
</dbReference>
<organism evidence="4 5">
    <name type="scientific">Rotaria sordida</name>
    <dbReference type="NCBI Taxonomy" id="392033"/>
    <lineage>
        <taxon>Eukaryota</taxon>
        <taxon>Metazoa</taxon>
        <taxon>Spiralia</taxon>
        <taxon>Gnathifera</taxon>
        <taxon>Rotifera</taxon>
        <taxon>Eurotatoria</taxon>
        <taxon>Bdelloidea</taxon>
        <taxon>Philodinida</taxon>
        <taxon>Philodinidae</taxon>
        <taxon>Rotaria</taxon>
    </lineage>
</organism>
<evidence type="ECO:0000256" key="1">
    <source>
        <dbReference type="ARBA" id="ARBA00022786"/>
    </source>
</evidence>
<keyword evidence="1 2" id="KW-0833">Ubl conjugation pathway</keyword>
<dbReference type="Pfam" id="PF00632">
    <property type="entry name" value="HECT"/>
    <property type="match status" value="1"/>
</dbReference>
<feature type="domain" description="HECT" evidence="3">
    <location>
        <begin position="1"/>
        <end position="37"/>
    </location>
</feature>
<dbReference type="InterPro" id="IPR035983">
    <property type="entry name" value="Hect_E3_ubiquitin_ligase"/>
</dbReference>
<dbReference type="InterPro" id="IPR042469">
    <property type="entry name" value="HECTD3"/>
</dbReference>
<dbReference type="PANTHER" id="PTHR46654:SF1">
    <property type="entry name" value="E3 UBIQUITIN-PROTEIN LIGASE HECTD3"/>
    <property type="match status" value="1"/>
</dbReference>
<feature type="non-terminal residue" evidence="4">
    <location>
        <position position="1"/>
    </location>
</feature>
<accession>A0A815SRD8</accession>
<dbReference type="Gene3D" id="3.30.2410.10">
    <property type="entry name" value="Hect, E3 ligase catalytic domain"/>
    <property type="match status" value="1"/>
</dbReference>
<dbReference type="EMBL" id="CAJNOO010010210">
    <property type="protein sequence ID" value="CAF1497040.1"/>
    <property type="molecule type" value="Genomic_DNA"/>
</dbReference>
<dbReference type="GO" id="GO:0005737">
    <property type="term" value="C:cytoplasm"/>
    <property type="evidence" value="ECO:0007669"/>
    <property type="project" value="TreeGrafter"/>
</dbReference>
<dbReference type="Proteomes" id="UP000663882">
    <property type="component" value="Unassembled WGS sequence"/>
</dbReference>
<sequence>AHTCFFIFDLPEYSTIEIMYERLNYAITNCSSIDADGMMNDVLNPANLNDNTDLVEQLPTVITTLLEQNYPLI</sequence>
<dbReference type="AlphaFoldDB" id="A0A815SRD8"/>
<proteinExistence type="predicted"/>
<dbReference type="PANTHER" id="PTHR46654">
    <property type="entry name" value="E3 UBIQUITIN-PROTEIN LIGASE HECTD3"/>
    <property type="match status" value="1"/>
</dbReference>
<protein>
    <recommendedName>
        <fullName evidence="3">HECT domain-containing protein</fullName>
    </recommendedName>
</protein>
<name>A0A815SRD8_9BILA</name>
<evidence type="ECO:0000313" key="5">
    <source>
        <dbReference type="Proteomes" id="UP000663882"/>
    </source>
</evidence>
<evidence type="ECO:0000259" key="3">
    <source>
        <dbReference type="PROSITE" id="PS50237"/>
    </source>
</evidence>
<dbReference type="InterPro" id="IPR000569">
    <property type="entry name" value="HECT_dom"/>
</dbReference>
<evidence type="ECO:0000313" key="4">
    <source>
        <dbReference type="EMBL" id="CAF1497040.1"/>
    </source>
</evidence>
<reference evidence="4" key="1">
    <citation type="submission" date="2021-02" db="EMBL/GenBank/DDBJ databases">
        <authorList>
            <person name="Nowell W R."/>
        </authorList>
    </citation>
    <scope>NUCLEOTIDE SEQUENCE</scope>
</reference>
<dbReference type="PROSITE" id="PS50237">
    <property type="entry name" value="HECT"/>
    <property type="match status" value="1"/>
</dbReference>
<evidence type="ECO:0000256" key="2">
    <source>
        <dbReference type="PROSITE-ProRule" id="PRU00104"/>
    </source>
</evidence>
<dbReference type="OrthoDB" id="423283at2759"/>
<gene>
    <name evidence="4" type="ORF">RFH988_LOCUS38628</name>
</gene>
<dbReference type="SUPFAM" id="SSF56204">
    <property type="entry name" value="Hect, E3 ligase catalytic domain"/>
    <property type="match status" value="1"/>
</dbReference>
<comment type="caution">
    <text evidence="4">The sequence shown here is derived from an EMBL/GenBank/DDBJ whole genome shotgun (WGS) entry which is preliminary data.</text>
</comment>
<feature type="active site" description="Glycyl thioester intermediate" evidence="2">
    <location>
        <position position="4"/>
    </location>
</feature>